<proteinExistence type="predicted"/>
<dbReference type="OrthoDB" id="4162271at2"/>
<dbReference type="RefSeq" id="WP_093782127.1">
    <property type="nucleotide sequence ID" value="NZ_FNIE01000001.1"/>
</dbReference>
<evidence type="ECO:0000313" key="2">
    <source>
        <dbReference type="Proteomes" id="UP000199341"/>
    </source>
</evidence>
<dbReference type="Pfam" id="PF13560">
    <property type="entry name" value="HTH_31"/>
    <property type="match status" value="1"/>
</dbReference>
<evidence type="ECO:0000313" key="1">
    <source>
        <dbReference type="EMBL" id="SDM63667.1"/>
    </source>
</evidence>
<sequence>MARPMCAVDPAAKPALRRLVGFLRELKTRTQLTYQQMAARTAGTARHCGRSTLTEVVSGARLPRWEAVHAYAWACGDPSPRVRQARVDRAYALWRAAAREAAPAAGPAERRKIRTTGQLGQHLHRLWKQSGISLRLLETATAQAGLRVPRSTIQLIMHGRVLPTDGQLLVLLTALESTPEQNARLRAARDRIADARRGDRQQPPVSAAAYLCLDGHPAVESRQEQLRTDERIKRRTGRLREDEDYDDWRSDRTYGGARDVWDLSDEEIEEMERQSAQAAARAGDDAGQMRAALLDIAARAAPQDS</sequence>
<accession>A0A1G9UV61</accession>
<keyword evidence="2" id="KW-1185">Reference proteome</keyword>
<dbReference type="AlphaFoldDB" id="A0A1G9UV61"/>
<gene>
    <name evidence="1" type="ORF">SAMN05216259_1013</name>
</gene>
<name>A0A1G9UV61_9ACTN</name>
<reference evidence="1 2" key="1">
    <citation type="submission" date="2016-10" db="EMBL/GenBank/DDBJ databases">
        <authorList>
            <person name="de Groot N.N."/>
        </authorList>
    </citation>
    <scope>NUCLEOTIDE SEQUENCE [LARGE SCALE GENOMIC DNA]</scope>
    <source>
        <strain evidence="1 2">CGMCC 4.2022</strain>
    </source>
</reference>
<protein>
    <submittedName>
        <fullName evidence="1">Helix-turn-helix domain-containing protein</fullName>
    </submittedName>
</protein>
<dbReference type="Proteomes" id="UP000199341">
    <property type="component" value="Unassembled WGS sequence"/>
</dbReference>
<organism evidence="1 2">
    <name type="scientific">Actinacidiphila guanduensis</name>
    <dbReference type="NCBI Taxonomy" id="310781"/>
    <lineage>
        <taxon>Bacteria</taxon>
        <taxon>Bacillati</taxon>
        <taxon>Actinomycetota</taxon>
        <taxon>Actinomycetes</taxon>
        <taxon>Kitasatosporales</taxon>
        <taxon>Streptomycetaceae</taxon>
        <taxon>Actinacidiphila</taxon>
    </lineage>
</organism>
<dbReference type="STRING" id="310781.SAMN05216259_1013"/>
<dbReference type="EMBL" id="FNIE01000001">
    <property type="protein sequence ID" value="SDM63667.1"/>
    <property type="molecule type" value="Genomic_DNA"/>
</dbReference>